<feature type="transmembrane region" description="Helical" evidence="6">
    <location>
        <begin position="57"/>
        <end position="79"/>
    </location>
</feature>
<evidence type="ECO:0000259" key="7">
    <source>
        <dbReference type="Pfam" id="PF04932"/>
    </source>
</evidence>
<dbReference type="OrthoDB" id="5186621at2"/>
<dbReference type="EMBL" id="BJYY01000014">
    <property type="protein sequence ID" value="GEO34515.1"/>
    <property type="molecule type" value="Genomic_DNA"/>
</dbReference>
<feature type="transmembrane region" description="Helical" evidence="6">
    <location>
        <begin position="115"/>
        <end position="135"/>
    </location>
</feature>
<dbReference type="Proteomes" id="UP000321181">
    <property type="component" value="Unassembled WGS sequence"/>
</dbReference>
<feature type="region of interest" description="Disordered" evidence="5">
    <location>
        <begin position="1"/>
        <end position="25"/>
    </location>
</feature>
<feature type="transmembrane region" description="Helical" evidence="6">
    <location>
        <begin position="233"/>
        <end position="259"/>
    </location>
</feature>
<protein>
    <recommendedName>
        <fullName evidence="7">O-antigen ligase-related domain-containing protein</fullName>
    </recommendedName>
</protein>
<comment type="caution">
    <text evidence="8">The sequence shown here is derived from an EMBL/GenBank/DDBJ whole genome shotgun (WGS) entry which is preliminary data.</text>
</comment>
<evidence type="ECO:0000256" key="1">
    <source>
        <dbReference type="ARBA" id="ARBA00004141"/>
    </source>
</evidence>
<feature type="transmembrane region" description="Helical" evidence="6">
    <location>
        <begin position="343"/>
        <end position="362"/>
    </location>
</feature>
<keyword evidence="9" id="KW-1185">Reference proteome</keyword>
<feature type="transmembrane region" description="Helical" evidence="6">
    <location>
        <begin position="91"/>
        <end position="109"/>
    </location>
</feature>
<evidence type="ECO:0000256" key="5">
    <source>
        <dbReference type="SAM" id="MobiDB-lite"/>
    </source>
</evidence>
<evidence type="ECO:0000256" key="3">
    <source>
        <dbReference type="ARBA" id="ARBA00022989"/>
    </source>
</evidence>
<feature type="transmembrane region" description="Helical" evidence="6">
    <location>
        <begin position="166"/>
        <end position="182"/>
    </location>
</feature>
<evidence type="ECO:0000313" key="8">
    <source>
        <dbReference type="EMBL" id="GEO34515.1"/>
    </source>
</evidence>
<dbReference type="InterPro" id="IPR007016">
    <property type="entry name" value="O-antigen_ligase-rel_domated"/>
</dbReference>
<keyword evidence="2 6" id="KW-0812">Transmembrane</keyword>
<feature type="transmembrane region" description="Helical" evidence="6">
    <location>
        <begin position="202"/>
        <end position="221"/>
    </location>
</feature>
<gene>
    <name evidence="8" type="ORF">CAE01nite_22400</name>
</gene>
<proteinExistence type="predicted"/>
<reference evidence="8 9" key="1">
    <citation type="submission" date="2019-07" db="EMBL/GenBank/DDBJ databases">
        <title>Whole genome shotgun sequence of Cellulomonas aerilata NBRC 106308.</title>
        <authorList>
            <person name="Hosoyama A."/>
            <person name="Uohara A."/>
            <person name="Ohji S."/>
            <person name="Ichikawa N."/>
        </authorList>
    </citation>
    <scope>NUCLEOTIDE SEQUENCE [LARGE SCALE GENOMIC DNA]</scope>
    <source>
        <strain evidence="8 9">NBRC 106308</strain>
    </source>
</reference>
<feature type="region of interest" description="Disordered" evidence="5">
    <location>
        <begin position="422"/>
        <end position="441"/>
    </location>
</feature>
<evidence type="ECO:0000256" key="4">
    <source>
        <dbReference type="ARBA" id="ARBA00023136"/>
    </source>
</evidence>
<feature type="domain" description="O-antigen ligase-related" evidence="7">
    <location>
        <begin position="230"/>
        <end position="355"/>
    </location>
</feature>
<feature type="transmembrane region" description="Helical" evidence="6">
    <location>
        <begin position="374"/>
        <end position="399"/>
    </location>
</feature>
<sequence length="441" mass="46347">MSVVREHKQRARPVGLTATDRATRAPAPSDDFARALVMGISIAILLASLYLSPALRLPHATAEMLIGGLPVIGAVVSYGKLAGRTRSPGPLALGAAYGAAVVVTSILNLGTDTSFLMVASPVASAVVMTFVGGLLTRRELLAIGRVLVLVGALQALIAMMEVQARAPWAISLAATADVGYVVRSNLVLDGFLRASGSMGHPILLGVACSVALLFVLARGAVRHAGLRMLLVALLGWGIALSGSRSSLAALGFAVVIYFAHRHSPTRRGLRTLILLALIPLTWLYVSSTIDEAREVSPFSLTNRLSGWGRFLETMSRPGAGAIFGQGRDFALETVADNQFLTTAGRFGIVGLILLVPAVAYALSSRSPLLSAVSASVLFMFLSFDAMSFSFTSSMFWLLVGASRAAVEMRAPGLDAQVLGRAAGRHGGSRRRGLQHRRPVAV</sequence>
<dbReference type="GO" id="GO:0016020">
    <property type="term" value="C:membrane"/>
    <property type="evidence" value="ECO:0007669"/>
    <property type="project" value="UniProtKB-SubCell"/>
</dbReference>
<comment type="subcellular location">
    <subcellularLocation>
        <location evidence="1">Membrane</location>
        <topology evidence="1">Multi-pass membrane protein</topology>
    </subcellularLocation>
</comment>
<dbReference type="Pfam" id="PF04932">
    <property type="entry name" value="Wzy_C"/>
    <property type="match status" value="1"/>
</dbReference>
<evidence type="ECO:0000256" key="6">
    <source>
        <dbReference type="SAM" id="Phobius"/>
    </source>
</evidence>
<feature type="transmembrane region" description="Helical" evidence="6">
    <location>
        <begin position="142"/>
        <end position="160"/>
    </location>
</feature>
<accession>A0A512DDH8</accession>
<evidence type="ECO:0000256" key="2">
    <source>
        <dbReference type="ARBA" id="ARBA00022692"/>
    </source>
</evidence>
<organism evidence="8 9">
    <name type="scientific">Cellulomonas aerilata</name>
    <dbReference type="NCBI Taxonomy" id="515326"/>
    <lineage>
        <taxon>Bacteria</taxon>
        <taxon>Bacillati</taxon>
        <taxon>Actinomycetota</taxon>
        <taxon>Actinomycetes</taxon>
        <taxon>Micrococcales</taxon>
        <taxon>Cellulomonadaceae</taxon>
        <taxon>Cellulomonas</taxon>
    </lineage>
</organism>
<keyword evidence="4 6" id="KW-0472">Membrane</keyword>
<dbReference type="RefSeq" id="WP_146904275.1">
    <property type="nucleotide sequence ID" value="NZ_BAAARM010000004.1"/>
</dbReference>
<name>A0A512DDH8_9CELL</name>
<evidence type="ECO:0000313" key="9">
    <source>
        <dbReference type="Proteomes" id="UP000321181"/>
    </source>
</evidence>
<dbReference type="AlphaFoldDB" id="A0A512DDH8"/>
<feature type="transmembrane region" description="Helical" evidence="6">
    <location>
        <begin position="32"/>
        <end position="51"/>
    </location>
</feature>
<keyword evidence="3 6" id="KW-1133">Transmembrane helix</keyword>